<accession>A0A7H9B1W2</accession>
<feature type="domain" description="tRNA-splicing endonuclease subunit Sen15" evidence="3">
    <location>
        <begin position="13"/>
        <end position="126"/>
    </location>
</feature>
<dbReference type="GO" id="GO:0000214">
    <property type="term" value="C:tRNA-intron endonuclease complex"/>
    <property type="evidence" value="ECO:0007669"/>
    <property type="project" value="InterPro"/>
</dbReference>
<protein>
    <recommendedName>
        <fullName evidence="3">tRNA-splicing endonuclease subunit Sen15 domain-containing protein</fullName>
    </recommendedName>
</protein>
<dbReference type="InterPro" id="IPR036167">
    <property type="entry name" value="tRNA_intron_Endo_cat-like_sf"/>
</dbReference>
<evidence type="ECO:0000256" key="2">
    <source>
        <dbReference type="ARBA" id="ARBA00022694"/>
    </source>
</evidence>
<dbReference type="PANTHER" id="PTHR28518">
    <property type="entry name" value="TRNA-SPLICING ENDONUCLEASE SUBUNIT SEN15"/>
    <property type="match status" value="1"/>
</dbReference>
<evidence type="ECO:0000313" key="4">
    <source>
        <dbReference type="EMBL" id="QLG71752.1"/>
    </source>
</evidence>
<proteinExistence type="inferred from homology"/>
<dbReference type="PANTHER" id="PTHR28518:SF1">
    <property type="entry name" value="TRNA-SPLICING ENDONUCLEASE SUBUNIT SEN15"/>
    <property type="match status" value="1"/>
</dbReference>
<keyword evidence="2" id="KW-0819">tRNA processing</keyword>
<dbReference type="KEGG" id="zmk:HG535_0C01010"/>
<gene>
    <name evidence="4" type="ORF">HG535_0C01010</name>
</gene>
<dbReference type="RefSeq" id="XP_037143480.1">
    <property type="nucleotide sequence ID" value="XM_037287585.1"/>
</dbReference>
<dbReference type="InterPro" id="IPR018593">
    <property type="entry name" value="tRNA-endonuc_su_Sen15"/>
</dbReference>
<comment type="similarity">
    <text evidence="1">Belongs to the SEN15 family.</text>
</comment>
<dbReference type="Proteomes" id="UP000509704">
    <property type="component" value="Chromosome 3"/>
</dbReference>
<reference evidence="4 5" key="1">
    <citation type="submission" date="2020-07" db="EMBL/GenBank/DDBJ databases">
        <title>The yeast mating-type switching endonuclease HO is a domesticated member of an unorthodox homing genetic element family.</title>
        <authorList>
            <person name="Coughlan A.Y."/>
            <person name="Lombardi L."/>
            <person name="Braun-Galleani S."/>
            <person name="Martos A.R."/>
            <person name="Galeote V."/>
            <person name="Bigey F."/>
            <person name="Dequin S."/>
            <person name="Byrne K.P."/>
            <person name="Wolfe K.H."/>
        </authorList>
    </citation>
    <scope>NUCLEOTIDE SEQUENCE [LARGE SCALE GENOMIC DNA]</scope>
    <source>
        <strain evidence="4 5">NRRL Y-6702</strain>
    </source>
</reference>
<name>A0A7H9B1W2_ZYGMR</name>
<evidence type="ECO:0000256" key="1">
    <source>
        <dbReference type="ARBA" id="ARBA00006091"/>
    </source>
</evidence>
<dbReference type="SUPFAM" id="SSF53032">
    <property type="entry name" value="tRNA-intron endonuclease catalytic domain-like"/>
    <property type="match status" value="1"/>
</dbReference>
<dbReference type="InterPro" id="IPR011856">
    <property type="entry name" value="tRNA_endonuc-like_dom_sf"/>
</dbReference>
<evidence type="ECO:0000259" key="3">
    <source>
        <dbReference type="Pfam" id="PF09631"/>
    </source>
</evidence>
<dbReference type="GO" id="GO:0003676">
    <property type="term" value="F:nucleic acid binding"/>
    <property type="evidence" value="ECO:0007669"/>
    <property type="project" value="InterPro"/>
</dbReference>
<dbReference type="OrthoDB" id="10002170at2759"/>
<dbReference type="Pfam" id="PF09631">
    <property type="entry name" value="Sen15"/>
    <property type="match status" value="1"/>
</dbReference>
<dbReference type="GO" id="GO:0000379">
    <property type="term" value="P:tRNA-type intron splice site recognition and cleavage"/>
    <property type="evidence" value="ECO:0007669"/>
    <property type="project" value="InterPro"/>
</dbReference>
<dbReference type="AlphaFoldDB" id="A0A7H9B1W2"/>
<organism evidence="4 5">
    <name type="scientific">Zygotorulaspora mrakii</name>
    <name type="common">Zygosaccharomyces mrakii</name>
    <dbReference type="NCBI Taxonomy" id="42260"/>
    <lineage>
        <taxon>Eukaryota</taxon>
        <taxon>Fungi</taxon>
        <taxon>Dikarya</taxon>
        <taxon>Ascomycota</taxon>
        <taxon>Saccharomycotina</taxon>
        <taxon>Saccharomycetes</taxon>
        <taxon>Saccharomycetales</taxon>
        <taxon>Saccharomycetaceae</taxon>
        <taxon>Zygotorulaspora</taxon>
    </lineage>
</organism>
<dbReference type="InterPro" id="IPR042777">
    <property type="entry name" value="Sen15_fungi"/>
</dbReference>
<dbReference type="Gene3D" id="3.40.1350.10">
    <property type="match status" value="1"/>
</dbReference>
<sequence>METKDRAEYIVQLVRNNLLYYQLWTNVCVNAEQLNWRGQIFQVITGRPSHKLSNDAAAEGDTKLECVLPVEMCDYKNSDLTLECLDQVFTKLCNKDCKRLTLAIVNNDGTVMFYFVYKGIHKPKRN</sequence>
<evidence type="ECO:0000313" key="5">
    <source>
        <dbReference type="Proteomes" id="UP000509704"/>
    </source>
</evidence>
<dbReference type="GeneID" id="59235448"/>
<dbReference type="EMBL" id="CP058606">
    <property type="protein sequence ID" value="QLG71752.1"/>
    <property type="molecule type" value="Genomic_DNA"/>
</dbReference>
<dbReference type="GO" id="GO:0000213">
    <property type="term" value="F:tRNA-intron lyase activity"/>
    <property type="evidence" value="ECO:0007669"/>
    <property type="project" value="TreeGrafter"/>
</dbReference>
<keyword evidence="5" id="KW-1185">Reference proteome</keyword>